<reference evidence="1 2" key="1">
    <citation type="journal article" date="2010" name="ISME J.">
        <title>Fine-scale evolution: genomic, phenotypic and ecological differentiation in two coexisting Salinibacter ruber strains.</title>
        <authorList>
            <person name="Pena A."/>
            <person name="Teeling H."/>
            <person name="Huerta-Cepas J."/>
            <person name="Santos F."/>
            <person name="Yarza P."/>
            <person name="Brito-Echeverria J."/>
            <person name="Lucio M."/>
            <person name="Schmitt-Kopplin P."/>
            <person name="Meseguer I."/>
            <person name="Schenowitz C."/>
            <person name="Dossat C."/>
            <person name="Barbe V."/>
            <person name="Dopazo J."/>
            <person name="Rossello-Mora R."/>
            <person name="Schuler M."/>
            <person name="Glockner F.O."/>
            <person name="Amann R."/>
            <person name="Gabaldon T."/>
            <person name="Anton J."/>
        </authorList>
    </citation>
    <scope>NUCLEOTIDE SEQUENCE [LARGE SCALE GENOMIC DNA]</scope>
    <source>
        <strain evidence="1 2">M8</strain>
    </source>
</reference>
<name>D5HB25_SALRM</name>
<accession>D5HB25</accession>
<evidence type="ECO:0000313" key="2">
    <source>
        <dbReference type="Proteomes" id="UP000000933"/>
    </source>
</evidence>
<dbReference type="AlphaFoldDB" id="D5HB25"/>
<dbReference type="HOGENOM" id="CLU_2635989_0_0_10"/>
<dbReference type="Proteomes" id="UP000000933">
    <property type="component" value="Chromosome"/>
</dbReference>
<dbReference type="EMBL" id="FP565814">
    <property type="protein sequence ID" value="CBH25230.1"/>
    <property type="molecule type" value="Genomic_DNA"/>
</dbReference>
<gene>
    <name evidence="1" type="ordered locus">SRM_02309</name>
</gene>
<organism evidence="1 2">
    <name type="scientific">Salinibacter ruber (strain M8)</name>
    <dbReference type="NCBI Taxonomy" id="761659"/>
    <lineage>
        <taxon>Bacteria</taxon>
        <taxon>Pseudomonadati</taxon>
        <taxon>Rhodothermota</taxon>
        <taxon>Rhodothermia</taxon>
        <taxon>Rhodothermales</taxon>
        <taxon>Salinibacteraceae</taxon>
        <taxon>Salinibacter</taxon>
    </lineage>
</organism>
<evidence type="ECO:0000313" key="1">
    <source>
        <dbReference type="EMBL" id="CBH25230.1"/>
    </source>
</evidence>
<dbReference type="KEGG" id="srm:SRM_02309"/>
<sequence length="77" mass="8466">MTEGPTQTIFSGSYHVASYLAGFAGCRVRETACDRFLIFLGFISHHPRHPPGLDAHWYFSASLSPCADESFGTIQSL</sequence>
<reference evidence="2" key="2">
    <citation type="submission" date="2010-04" db="EMBL/GenBank/DDBJ databases">
        <title>Genome sequence of Salinibacter ruber M8.</title>
        <authorList>
            <consortium name="Genoscope"/>
        </authorList>
    </citation>
    <scope>NUCLEOTIDE SEQUENCE [LARGE SCALE GENOMIC DNA]</scope>
    <source>
        <strain evidence="2">M8</strain>
    </source>
</reference>
<proteinExistence type="predicted"/>
<protein>
    <submittedName>
        <fullName evidence="1">Uncharacterized protein</fullName>
    </submittedName>
</protein>